<feature type="compositionally biased region" description="Basic and acidic residues" evidence="1">
    <location>
        <begin position="374"/>
        <end position="385"/>
    </location>
</feature>
<feature type="compositionally biased region" description="Polar residues" evidence="1">
    <location>
        <begin position="1398"/>
        <end position="1414"/>
    </location>
</feature>
<feature type="compositionally biased region" description="Low complexity" evidence="1">
    <location>
        <begin position="1487"/>
        <end position="1504"/>
    </location>
</feature>
<feature type="compositionally biased region" description="Polar residues" evidence="1">
    <location>
        <begin position="1424"/>
        <end position="1435"/>
    </location>
</feature>
<keyword evidence="2" id="KW-1133">Transmembrane helix</keyword>
<feature type="compositionally biased region" description="Polar residues" evidence="1">
    <location>
        <begin position="757"/>
        <end position="767"/>
    </location>
</feature>
<feature type="region of interest" description="Disordered" evidence="1">
    <location>
        <begin position="512"/>
        <end position="531"/>
    </location>
</feature>
<feature type="compositionally biased region" description="Pro residues" evidence="1">
    <location>
        <begin position="1087"/>
        <end position="1109"/>
    </location>
</feature>
<feature type="compositionally biased region" description="Pro residues" evidence="1">
    <location>
        <begin position="685"/>
        <end position="696"/>
    </location>
</feature>
<feature type="transmembrane region" description="Helical" evidence="2">
    <location>
        <begin position="154"/>
        <end position="173"/>
    </location>
</feature>
<feature type="compositionally biased region" description="Pro residues" evidence="1">
    <location>
        <begin position="1674"/>
        <end position="1690"/>
    </location>
</feature>
<feature type="region of interest" description="Disordered" evidence="1">
    <location>
        <begin position="1"/>
        <end position="80"/>
    </location>
</feature>
<feature type="compositionally biased region" description="Acidic residues" evidence="1">
    <location>
        <begin position="362"/>
        <end position="373"/>
    </location>
</feature>
<evidence type="ECO:0000256" key="2">
    <source>
        <dbReference type="SAM" id="Phobius"/>
    </source>
</evidence>
<feature type="compositionally biased region" description="Polar residues" evidence="1">
    <location>
        <begin position="820"/>
        <end position="836"/>
    </location>
</feature>
<name>A0A423SFR6_PENVA</name>
<feature type="compositionally biased region" description="Basic and acidic residues" evidence="1">
    <location>
        <begin position="703"/>
        <end position="712"/>
    </location>
</feature>
<evidence type="ECO:0000256" key="1">
    <source>
        <dbReference type="SAM" id="MobiDB-lite"/>
    </source>
</evidence>
<feature type="region of interest" description="Disordered" evidence="1">
    <location>
        <begin position="299"/>
        <end position="325"/>
    </location>
</feature>
<feature type="region of interest" description="Disordered" evidence="1">
    <location>
        <begin position="537"/>
        <end position="564"/>
    </location>
</feature>
<feature type="compositionally biased region" description="Low complexity" evidence="1">
    <location>
        <begin position="13"/>
        <end position="31"/>
    </location>
</feature>
<feature type="compositionally biased region" description="Low complexity" evidence="1">
    <location>
        <begin position="735"/>
        <end position="751"/>
    </location>
</feature>
<organism evidence="3 4">
    <name type="scientific">Penaeus vannamei</name>
    <name type="common">Whiteleg shrimp</name>
    <name type="synonym">Litopenaeus vannamei</name>
    <dbReference type="NCBI Taxonomy" id="6689"/>
    <lineage>
        <taxon>Eukaryota</taxon>
        <taxon>Metazoa</taxon>
        <taxon>Ecdysozoa</taxon>
        <taxon>Arthropoda</taxon>
        <taxon>Crustacea</taxon>
        <taxon>Multicrustacea</taxon>
        <taxon>Malacostraca</taxon>
        <taxon>Eumalacostraca</taxon>
        <taxon>Eucarida</taxon>
        <taxon>Decapoda</taxon>
        <taxon>Dendrobranchiata</taxon>
        <taxon>Penaeoidea</taxon>
        <taxon>Penaeidae</taxon>
        <taxon>Penaeus</taxon>
    </lineage>
</organism>
<dbReference type="Proteomes" id="UP000283509">
    <property type="component" value="Unassembled WGS sequence"/>
</dbReference>
<keyword evidence="4" id="KW-1185">Reference proteome</keyword>
<feature type="region of interest" description="Disordered" evidence="1">
    <location>
        <begin position="586"/>
        <end position="774"/>
    </location>
</feature>
<feature type="compositionally biased region" description="Low complexity" evidence="1">
    <location>
        <begin position="431"/>
        <end position="472"/>
    </location>
</feature>
<feature type="compositionally biased region" description="Basic and acidic residues" evidence="1">
    <location>
        <begin position="349"/>
        <end position="361"/>
    </location>
</feature>
<feature type="compositionally biased region" description="Polar residues" evidence="1">
    <location>
        <begin position="56"/>
        <end position="73"/>
    </location>
</feature>
<evidence type="ECO:0000313" key="3">
    <source>
        <dbReference type="EMBL" id="ROT63039.1"/>
    </source>
</evidence>
<dbReference type="EMBL" id="QCYY01003503">
    <property type="protein sequence ID" value="ROT63039.1"/>
    <property type="molecule type" value="Genomic_DNA"/>
</dbReference>
<feature type="compositionally biased region" description="Low complexity" evidence="1">
    <location>
        <begin position="308"/>
        <end position="323"/>
    </location>
</feature>
<feature type="region of interest" description="Disordered" evidence="1">
    <location>
        <begin position="964"/>
        <end position="1763"/>
    </location>
</feature>
<feature type="compositionally biased region" description="Basic and acidic residues" evidence="1">
    <location>
        <begin position="1046"/>
        <end position="1059"/>
    </location>
</feature>
<comment type="caution">
    <text evidence="3">The sequence shown here is derived from an EMBL/GenBank/DDBJ whole genome shotgun (WGS) entry which is preliminary data.</text>
</comment>
<sequence length="1763" mass="185917">MCKGVGRGGRGRGTSSSPTLSPTTLHSTGSPKPHTHNPKLLFAHPKPHPPAPFWNTEHSSATTAAREQTASSYHNKHGGHPMKVARSYDPIYDLVQPLPNPGVMVGVGTRGPAWALGGAYTPHHSSLLDVLGSEPGGPPLDGPALTVALDVVQAWAVLITVGFTLVLFVFLAFCVCAKKDDGYDEYELSQGLTTVKVCHDGGENGLSSYPRINGSNTPKGSDEASEASSRCTLKRELPAIPLSAHPDPSAECNVERTQSQHSSDLYAAVGDVNDASGIAKVIGGVQVLPSGAIGPGGRAAVLRDPNVTSPTDSSGPTTSDGPGVATSVAAAHPYAKVKKEHPYAHVKLPKKDHPYAKVVRDDSEDPETDTDNYDDPKAIAKDKNSGWDTEATYEAAPPVPEKRFDLEEETAVGSGPPADSIVGGGGLMTTSVTSASSALGPSSPRSPLLSARVSMTSSAHSPTSPHSTGPSADRPPSADIPAAMAISGRTPANEELPYMTPPLHHAGIELPVQQNFSGDSQDSRGYTSISVREPLAALKAQTQGTTATTASPATQPHEGEGYYMTVSDDSADEMYACIYEGSRGVGSETYAQIEPRSTPPPPPPPMPSPPHAPSTPSPLSTRGGSQPPPAPPSVDSLRHVVHSRQASSSSAASTVMGSPGAEKRGTRSPLPPLPQGDTSLYSGPSPQPPHSPPRAAAPPAERPTQRALEEMYAKVMKKQRPGHSRGDSSGGGESDAGSVSSSRRGSVDIGGARWGSHASTPPTTPRQSLDLGAMTHSLIETRNLEVVTNISRAKSYEAAGVWGGAAQHPPAQQGAPPNPNYETIPQLPSNFYSGGSSDPGYETVKNAEPPYASVERPEETYPGYETFKLTSDVESEPGYETLKHREYEAGYETVTEKSKQPSSEPGYETVAHEGSQEEEEPGYETVTHHRKEEAADPGYEIVKGKTGVELADPGYEELQGAIHHARTTSEHDPNYEQLKFSSRRSSDGDAEPGYEVVKKVEAESTYEMVRDYDTQERDPTYEKIDKPDELPSPSETPMYASVIRKGSPEKKAAKDKSPEVEEIGPSPVGKKQPAAEEAVDTKEEESIPPPLAMKQPSPPLQKSPSPPLRKSPSPVLRKSPSPPMKQSPEERSPLKQSPDEMSPKKSPDKASVLAKSPDKVSPVLARSPERDSPPLMKSPVKEVLSSTEISEKEMGYSAIAKSPEKGSPTLMKSPEKEQGSPLPIAKSPEKESPPVAMSLEKESSSQVRNLEEGSPDLTKTPLKESPVTRESPEKEFAPPMPPTAPMPSTDLQEGIPERQSSVEKSPVVPVLTSVAQSFPTPIKSPEASLSDDDVVLGMTPDKKSVAFDDSPDKTFSPSSDSSDEESLSEKFPQQKSPPKLESPVREQSSLEKEGPVQHPSSQSPTKVTDPSAQESHVEAESLVSDVNENASITSGDSEKFPAPPQVSSPDRTSTAAFDSLGTQDGIPVPETQSQPQETINPLYMVGENSNQQQSMMQETSTTSQVVSVGLCGDLPPPPPVEEDEAAFPNDLPPPLPEVTSFMPSNDTLAEEAPPPPLVSPSDVEGLEDMLPLAHMGSSSSGSTAGQPGSIHGSSEKDSDSPQESEDTQMEGTIVADDLPPPPMATTTGSEQDSDEELDNSVSSGYEHGFTAGGITVTVNPMADMEETQEATDSLPPPPPSEPSPVAPPSPIAVSAVVTSSAGSQSSSNGSGSQDTGSGSVESVVTVECAVAGDPRVQDRQRSTDSSSSPESRHVDPNEQITEV</sequence>
<feature type="compositionally biased region" description="Polar residues" evidence="1">
    <location>
        <begin position="1470"/>
        <end position="1479"/>
    </location>
</feature>
<gene>
    <name evidence="3" type="ORF">C7M84_019087</name>
</gene>
<feature type="compositionally biased region" description="Polar residues" evidence="1">
    <location>
        <begin position="1576"/>
        <end position="1586"/>
    </location>
</feature>
<feature type="compositionally biased region" description="Basic and acidic residues" evidence="1">
    <location>
        <begin position="1127"/>
        <end position="1148"/>
    </location>
</feature>
<reference evidence="3 4" key="2">
    <citation type="submission" date="2019-01" db="EMBL/GenBank/DDBJ databases">
        <title>The decoding of complex shrimp genome reveals the adaptation for benthos swimmer, frequently molting mechanism and breeding impact on genome.</title>
        <authorList>
            <person name="Sun Y."/>
            <person name="Gao Y."/>
            <person name="Yu Y."/>
        </authorList>
    </citation>
    <scope>NUCLEOTIDE SEQUENCE [LARGE SCALE GENOMIC DNA]</scope>
    <source>
        <tissue evidence="3">Muscle</tissue>
    </source>
</reference>
<feature type="compositionally biased region" description="Polar residues" evidence="1">
    <location>
        <begin position="512"/>
        <end position="530"/>
    </location>
</feature>
<feature type="compositionally biased region" description="Basic and acidic residues" evidence="1">
    <location>
        <begin position="1382"/>
        <end position="1395"/>
    </location>
</feature>
<accession>A0A423SFR6</accession>
<dbReference type="STRING" id="6689.A0A423SFR6"/>
<feature type="compositionally biased region" description="Polar residues" evidence="1">
    <location>
        <begin position="1447"/>
        <end position="1462"/>
    </location>
</feature>
<feature type="compositionally biased region" description="Gly residues" evidence="1">
    <location>
        <begin position="1"/>
        <end position="12"/>
    </location>
</feature>
<evidence type="ECO:0000313" key="4">
    <source>
        <dbReference type="Proteomes" id="UP000283509"/>
    </source>
</evidence>
<feature type="compositionally biased region" description="Low complexity" evidence="1">
    <location>
        <begin position="1691"/>
        <end position="1727"/>
    </location>
</feature>
<reference evidence="3 4" key="1">
    <citation type="submission" date="2018-04" db="EMBL/GenBank/DDBJ databases">
        <authorList>
            <person name="Zhang X."/>
            <person name="Yuan J."/>
            <person name="Li F."/>
            <person name="Xiang J."/>
        </authorList>
    </citation>
    <scope>NUCLEOTIDE SEQUENCE [LARGE SCALE GENOMIC DNA]</scope>
    <source>
        <tissue evidence="3">Muscle</tissue>
    </source>
</reference>
<proteinExistence type="predicted"/>
<feature type="compositionally biased region" description="Low complexity" evidence="1">
    <location>
        <begin position="804"/>
        <end position="815"/>
    </location>
</feature>
<dbReference type="OrthoDB" id="440385at2759"/>
<feature type="compositionally biased region" description="Basic and acidic residues" evidence="1">
    <location>
        <begin position="996"/>
        <end position="1029"/>
    </location>
</feature>
<feature type="compositionally biased region" description="Basic and acidic residues" evidence="1">
    <location>
        <begin position="1340"/>
        <end position="1352"/>
    </location>
</feature>
<feature type="region of interest" description="Disordered" evidence="1">
    <location>
        <begin position="207"/>
        <end position="228"/>
    </location>
</feature>
<keyword evidence="2" id="KW-0812">Transmembrane</keyword>
<feature type="compositionally biased region" description="Basic and acidic residues" evidence="1">
    <location>
        <begin position="1266"/>
        <end position="1276"/>
    </location>
</feature>
<feature type="region of interest" description="Disordered" evidence="1">
    <location>
        <begin position="891"/>
        <end position="936"/>
    </location>
</feature>
<feature type="compositionally biased region" description="Low complexity" evidence="1">
    <location>
        <begin position="537"/>
        <end position="555"/>
    </location>
</feature>
<feature type="region of interest" description="Disordered" evidence="1">
    <location>
        <begin position="340"/>
        <end position="506"/>
    </location>
</feature>
<keyword evidence="2" id="KW-0472">Membrane</keyword>
<feature type="region of interest" description="Disordered" evidence="1">
    <location>
        <begin position="804"/>
        <end position="857"/>
    </location>
</feature>
<feature type="compositionally biased region" description="Pro residues" evidence="1">
    <location>
        <begin position="597"/>
        <end position="616"/>
    </location>
</feature>
<protein>
    <submittedName>
        <fullName evidence="3">Uncharacterized protein</fullName>
    </submittedName>
</protein>